<evidence type="ECO:0000313" key="3">
    <source>
        <dbReference type="Proteomes" id="UP000758155"/>
    </source>
</evidence>
<feature type="region of interest" description="Disordered" evidence="1">
    <location>
        <begin position="1"/>
        <end position="27"/>
    </location>
</feature>
<accession>A0A9P5C1K5</accession>
<evidence type="ECO:0000313" key="2">
    <source>
        <dbReference type="EMBL" id="KAF3040329.1"/>
    </source>
</evidence>
<reference evidence="2" key="1">
    <citation type="submission" date="2019-04" db="EMBL/GenBank/DDBJ databases">
        <title>Sequencing of skin fungus with MAO and IRED activity.</title>
        <authorList>
            <person name="Marsaioli A.J."/>
            <person name="Bonatto J.M.C."/>
            <person name="Reis Junior O."/>
        </authorList>
    </citation>
    <scope>NUCLEOTIDE SEQUENCE</scope>
    <source>
        <strain evidence="2">28M1</strain>
    </source>
</reference>
<dbReference type="OrthoDB" id="3759486at2759"/>
<name>A0A9P5C1K5_9PLEO</name>
<sequence length="148" mass="16294">MSIDPRTAQPSHSNGTHHPDPVNHSSPQRDLIANALVLLLKNLDPKLDVTHFAKHTPLKAEMKNAHDAATFITDCSREFGIDLNSLEVREEAQWALAGSAASMHGHHTLGNGSGMDFSPFAFADFILKRMELEGKTYSTSSYQQLEGR</sequence>
<protein>
    <submittedName>
        <fullName evidence="2">Uncharacterized protein</fullName>
    </submittedName>
</protein>
<proteinExistence type="predicted"/>
<dbReference type="Proteomes" id="UP000758155">
    <property type="component" value="Unassembled WGS sequence"/>
</dbReference>
<dbReference type="AlphaFoldDB" id="A0A9P5C1K5"/>
<organism evidence="2 3">
    <name type="scientific">Didymella heteroderae</name>
    <dbReference type="NCBI Taxonomy" id="1769908"/>
    <lineage>
        <taxon>Eukaryota</taxon>
        <taxon>Fungi</taxon>
        <taxon>Dikarya</taxon>
        <taxon>Ascomycota</taxon>
        <taxon>Pezizomycotina</taxon>
        <taxon>Dothideomycetes</taxon>
        <taxon>Pleosporomycetidae</taxon>
        <taxon>Pleosporales</taxon>
        <taxon>Pleosporineae</taxon>
        <taxon>Didymellaceae</taxon>
        <taxon>Didymella</taxon>
    </lineage>
</organism>
<keyword evidence="3" id="KW-1185">Reference proteome</keyword>
<comment type="caution">
    <text evidence="2">The sequence shown here is derived from an EMBL/GenBank/DDBJ whole genome shotgun (WGS) entry which is preliminary data.</text>
</comment>
<dbReference type="EMBL" id="SWKV01000026">
    <property type="protein sequence ID" value="KAF3040329.1"/>
    <property type="molecule type" value="Genomic_DNA"/>
</dbReference>
<evidence type="ECO:0000256" key="1">
    <source>
        <dbReference type="SAM" id="MobiDB-lite"/>
    </source>
</evidence>
<gene>
    <name evidence="2" type="ORF">E8E12_008532</name>
</gene>